<feature type="region of interest" description="Disordered" evidence="1">
    <location>
        <begin position="182"/>
        <end position="220"/>
    </location>
</feature>
<comment type="caution">
    <text evidence="2">The sequence shown here is derived from an EMBL/GenBank/DDBJ whole genome shotgun (WGS) entry which is preliminary data.</text>
</comment>
<gene>
    <name evidence="2" type="ORF">FOE67_17630</name>
</gene>
<dbReference type="AlphaFoldDB" id="A0A7W3XXV0"/>
<sequence>MATDDTGPTPHTVAVTEAVVRGLGLADEFDDAMDRVRRFVALTDLEAVLVGHIAGTLYPGILRASTAHAAHDEYFWRAQAIGVPEDRARVVLDEVAAEARGCWARVDIHEVAYHRLLEGEENRPPEELRTIAREMHRHPYGLLGDDHPEAVDATARMLATLTQTEAEAAEHVPDLADLPHALTRALDTPTGPRHPPTGPRRTDSRPAWQSPYGPPRRGKR</sequence>
<dbReference type="EMBL" id="VKHS01000473">
    <property type="protein sequence ID" value="MBB0231278.1"/>
    <property type="molecule type" value="Genomic_DNA"/>
</dbReference>
<reference evidence="3" key="1">
    <citation type="submission" date="2019-10" db="EMBL/GenBank/DDBJ databases">
        <title>Streptomyces sp. nov., a novel actinobacterium isolated from alkaline environment.</title>
        <authorList>
            <person name="Golinska P."/>
        </authorList>
    </citation>
    <scope>NUCLEOTIDE SEQUENCE [LARGE SCALE GENOMIC DNA]</scope>
    <source>
        <strain evidence="3">DSM 42108</strain>
    </source>
</reference>
<evidence type="ECO:0000313" key="2">
    <source>
        <dbReference type="EMBL" id="MBB0231278.1"/>
    </source>
</evidence>
<name>A0A7W3XXV0_9ACTN</name>
<accession>A0A7W3XXV0</accession>
<protein>
    <submittedName>
        <fullName evidence="2">Uncharacterized protein</fullName>
    </submittedName>
</protein>
<evidence type="ECO:0000256" key="1">
    <source>
        <dbReference type="SAM" id="MobiDB-lite"/>
    </source>
</evidence>
<dbReference type="Proteomes" id="UP000530234">
    <property type="component" value="Unassembled WGS sequence"/>
</dbReference>
<proteinExistence type="predicted"/>
<dbReference type="RefSeq" id="WP_182665485.1">
    <property type="nucleotide sequence ID" value="NZ_VKHS01000473.1"/>
</dbReference>
<keyword evidence="3" id="KW-1185">Reference proteome</keyword>
<evidence type="ECO:0000313" key="3">
    <source>
        <dbReference type="Proteomes" id="UP000530234"/>
    </source>
</evidence>
<organism evidence="2 3">
    <name type="scientific">Streptomyces calidiresistens</name>
    <dbReference type="NCBI Taxonomy" id="1485586"/>
    <lineage>
        <taxon>Bacteria</taxon>
        <taxon>Bacillati</taxon>
        <taxon>Actinomycetota</taxon>
        <taxon>Actinomycetes</taxon>
        <taxon>Kitasatosporales</taxon>
        <taxon>Streptomycetaceae</taxon>
        <taxon>Streptomyces</taxon>
    </lineage>
</organism>